<dbReference type="InterPro" id="IPR003034">
    <property type="entry name" value="SAP_dom"/>
</dbReference>
<name>A0AAE0FH04_9CHLO</name>
<dbReference type="InterPro" id="IPR029526">
    <property type="entry name" value="PGBD"/>
</dbReference>
<protein>
    <recommendedName>
        <fullName evidence="2">SAP domain-containing protein</fullName>
    </recommendedName>
</protein>
<dbReference type="SUPFAM" id="SSF68906">
    <property type="entry name" value="SAP domain"/>
    <property type="match status" value="1"/>
</dbReference>
<dbReference type="InterPro" id="IPR036361">
    <property type="entry name" value="SAP_dom_sf"/>
</dbReference>
<evidence type="ECO:0000256" key="1">
    <source>
        <dbReference type="SAM" id="MobiDB-lite"/>
    </source>
</evidence>
<feature type="compositionally biased region" description="Basic and acidic residues" evidence="1">
    <location>
        <begin position="76"/>
        <end position="85"/>
    </location>
</feature>
<organism evidence="3 4">
    <name type="scientific">Cymbomonas tetramitiformis</name>
    <dbReference type="NCBI Taxonomy" id="36881"/>
    <lineage>
        <taxon>Eukaryota</taxon>
        <taxon>Viridiplantae</taxon>
        <taxon>Chlorophyta</taxon>
        <taxon>Pyramimonadophyceae</taxon>
        <taxon>Pyramimonadales</taxon>
        <taxon>Pyramimonadaceae</taxon>
        <taxon>Cymbomonas</taxon>
    </lineage>
</organism>
<feature type="domain" description="SAP" evidence="2">
    <location>
        <begin position="235"/>
        <end position="269"/>
    </location>
</feature>
<sequence length="614" mass="67410">MEGLEALDLAVPSTQFEFFCDVEEVLANENDETAYEDPDFPMQTIDVELLTQGDLEEDSSYIPMGTSFDNTTTHDPSPDDIHETQTTEAASSEPPTNPTCDPRTDQPEADTESVDPDARSGGGALLVQRPDSVSPAVTVQAEPTDLATTIGSSSTATLQQTSMQPNIEVDREDTGCVELEGTNVDGSAPTGEEGSSVAAAVVGASESAPLLPTQAVAQPSTTLETAILISDSALIPNLSVKELKAQCKLRRIAQSGNKADLQTKLFAHISEHPSFVVADPSIAFDDLGARVDVATTTRAATRAPVPAWTDRKKLGAGVCRASGRGLPSCVVQEIATKKADLEAAVGTIKVARFADFKTLAFSIYDAKLVHFMSTHHSCVKEIVKTRKIWDVNESRKVDLEFKRLNAIDDYNHHMNGLDICDQLRNQYRMDGIWQRELKWWHPIFKWAIEVGWGNAYLCYQKVCKRAKMEKPLSHRQFLEAGCRRLCGVDTAVVGRARGGSRRESVSSTTSSRAPRMTPNTVELWVSRFSGKHPMKETELFQHCQWCRYKSKYGKDSEKENNILTGNKRKGGDPTEEVDSDSESGAPETRKTRMGCAACRVWLCGASCWNEWHGL</sequence>
<dbReference type="PANTHER" id="PTHR46599:SF3">
    <property type="entry name" value="PIGGYBAC TRANSPOSABLE ELEMENT-DERIVED PROTEIN 4"/>
    <property type="match status" value="1"/>
</dbReference>
<dbReference type="Pfam" id="PF13843">
    <property type="entry name" value="DDE_Tnp_1_7"/>
    <property type="match status" value="1"/>
</dbReference>
<dbReference type="Gene3D" id="1.10.720.30">
    <property type="entry name" value="SAP domain"/>
    <property type="match status" value="1"/>
</dbReference>
<feature type="region of interest" description="Disordered" evidence="1">
    <location>
        <begin position="57"/>
        <end position="136"/>
    </location>
</feature>
<gene>
    <name evidence="3" type="ORF">CYMTET_31411</name>
</gene>
<dbReference type="Proteomes" id="UP001190700">
    <property type="component" value="Unassembled WGS sequence"/>
</dbReference>
<accession>A0AAE0FH04</accession>
<keyword evidence="4" id="KW-1185">Reference proteome</keyword>
<evidence type="ECO:0000313" key="4">
    <source>
        <dbReference type="Proteomes" id="UP001190700"/>
    </source>
</evidence>
<feature type="region of interest" description="Disordered" evidence="1">
    <location>
        <begin position="557"/>
        <end position="588"/>
    </location>
</feature>
<dbReference type="EMBL" id="LGRX02018622">
    <property type="protein sequence ID" value="KAK3259600.1"/>
    <property type="molecule type" value="Genomic_DNA"/>
</dbReference>
<feature type="compositionally biased region" description="Low complexity" evidence="1">
    <location>
        <begin position="505"/>
        <end position="515"/>
    </location>
</feature>
<feature type="region of interest" description="Disordered" evidence="1">
    <location>
        <begin position="497"/>
        <end position="516"/>
    </location>
</feature>
<comment type="caution">
    <text evidence="3">The sequence shown here is derived from an EMBL/GenBank/DDBJ whole genome shotgun (WGS) entry which is preliminary data.</text>
</comment>
<dbReference type="Pfam" id="PF02037">
    <property type="entry name" value="SAP"/>
    <property type="match status" value="1"/>
</dbReference>
<evidence type="ECO:0000259" key="2">
    <source>
        <dbReference type="SMART" id="SM00513"/>
    </source>
</evidence>
<dbReference type="SMART" id="SM00513">
    <property type="entry name" value="SAP"/>
    <property type="match status" value="1"/>
</dbReference>
<evidence type="ECO:0000313" key="3">
    <source>
        <dbReference type="EMBL" id="KAK3259600.1"/>
    </source>
</evidence>
<reference evidence="3 4" key="1">
    <citation type="journal article" date="2015" name="Genome Biol. Evol.">
        <title>Comparative Genomics of a Bacterivorous Green Alga Reveals Evolutionary Causalities and Consequences of Phago-Mixotrophic Mode of Nutrition.</title>
        <authorList>
            <person name="Burns J.A."/>
            <person name="Paasch A."/>
            <person name="Narechania A."/>
            <person name="Kim E."/>
        </authorList>
    </citation>
    <scope>NUCLEOTIDE SEQUENCE [LARGE SCALE GENOMIC DNA]</scope>
    <source>
        <strain evidence="3 4">PLY_AMNH</strain>
    </source>
</reference>
<proteinExistence type="predicted"/>
<dbReference type="AlphaFoldDB" id="A0AAE0FH04"/>
<dbReference type="PANTHER" id="PTHR46599">
    <property type="entry name" value="PIGGYBAC TRANSPOSABLE ELEMENT-DERIVED PROTEIN 4"/>
    <property type="match status" value="1"/>
</dbReference>